<dbReference type="GO" id="GO:0120147">
    <property type="term" value="F:formylglycine-generating oxidase activity"/>
    <property type="evidence" value="ECO:0007669"/>
    <property type="project" value="TreeGrafter"/>
</dbReference>
<dbReference type="InterPro" id="IPR051043">
    <property type="entry name" value="Sulfatase_Mod_Factor_Kinase"/>
</dbReference>
<evidence type="ECO:0000313" key="4">
    <source>
        <dbReference type="Proteomes" id="UP000316727"/>
    </source>
</evidence>
<dbReference type="RefSeq" id="WP_140621671.1">
    <property type="nucleotide sequence ID" value="NZ_VFRQ01000005.1"/>
</dbReference>
<dbReference type="OrthoDB" id="1491336at2"/>
<dbReference type="Proteomes" id="UP000316727">
    <property type="component" value="Unassembled WGS sequence"/>
</dbReference>
<feature type="chain" id="PRO_5021317352" evidence="1">
    <location>
        <begin position="25"/>
        <end position="932"/>
    </location>
</feature>
<dbReference type="InterPro" id="IPR042095">
    <property type="entry name" value="SUMF_sf"/>
</dbReference>
<feature type="signal peptide" evidence="1">
    <location>
        <begin position="1"/>
        <end position="24"/>
    </location>
</feature>
<dbReference type="EMBL" id="VFRQ01000005">
    <property type="protein sequence ID" value="TPE44048.1"/>
    <property type="molecule type" value="Genomic_DNA"/>
</dbReference>
<dbReference type="Pfam" id="PF03781">
    <property type="entry name" value="FGE-sulfatase"/>
    <property type="match status" value="1"/>
</dbReference>
<keyword evidence="1" id="KW-0732">Signal</keyword>
<accession>A0A501W427</accession>
<dbReference type="PANTHER" id="PTHR23150:SF19">
    <property type="entry name" value="FORMYLGLYCINE-GENERATING ENZYME"/>
    <property type="match status" value="1"/>
</dbReference>
<gene>
    <name evidence="3" type="ORF">FJM65_11550</name>
</gene>
<reference evidence="3 4" key="1">
    <citation type="submission" date="2019-06" db="EMBL/GenBank/DDBJ databases">
        <title>A novel bacterium of genus Pontibacter, isolated from marine sediment.</title>
        <authorList>
            <person name="Huang H."/>
            <person name="Mo K."/>
            <person name="Hu Y."/>
        </authorList>
    </citation>
    <scope>NUCLEOTIDE SEQUENCE [LARGE SCALE GENOMIC DNA]</scope>
    <source>
        <strain evidence="3 4">HB172049</strain>
    </source>
</reference>
<comment type="caution">
    <text evidence="3">The sequence shown here is derived from an EMBL/GenBank/DDBJ whole genome shotgun (WGS) entry which is preliminary data.</text>
</comment>
<evidence type="ECO:0000259" key="2">
    <source>
        <dbReference type="Pfam" id="PF03781"/>
    </source>
</evidence>
<dbReference type="SUPFAM" id="SSF56436">
    <property type="entry name" value="C-type lectin-like"/>
    <property type="match status" value="1"/>
</dbReference>
<dbReference type="Gene3D" id="3.90.1580.10">
    <property type="entry name" value="paralog of FGE (formylglycine-generating enzyme)"/>
    <property type="match status" value="1"/>
</dbReference>
<evidence type="ECO:0000313" key="3">
    <source>
        <dbReference type="EMBL" id="TPE44048.1"/>
    </source>
</evidence>
<keyword evidence="4" id="KW-1185">Reference proteome</keyword>
<dbReference type="InterPro" id="IPR016187">
    <property type="entry name" value="CTDL_fold"/>
</dbReference>
<dbReference type="PANTHER" id="PTHR23150">
    <property type="entry name" value="SULFATASE MODIFYING FACTOR 1, 2"/>
    <property type="match status" value="1"/>
</dbReference>
<organism evidence="3 4">
    <name type="scientific">Pontibacter mangrovi</name>
    <dbReference type="NCBI Taxonomy" id="2589816"/>
    <lineage>
        <taxon>Bacteria</taxon>
        <taxon>Pseudomonadati</taxon>
        <taxon>Bacteroidota</taxon>
        <taxon>Cytophagia</taxon>
        <taxon>Cytophagales</taxon>
        <taxon>Hymenobacteraceae</taxon>
        <taxon>Pontibacter</taxon>
    </lineage>
</organism>
<dbReference type="InterPro" id="IPR005532">
    <property type="entry name" value="SUMF_dom"/>
</dbReference>
<sequence length="932" mass="105828">MVRLELKRTFATLLGLVVLFSAQAQELQGISLSSGAKGVKAFTVKGKELQAPAELPLVYYEVDKKAATSLQPEKKVQVSFEQEKGFTPGYKGKVTFKNTSPDTVWLSNVVPLGREDKAVYITGKGEHPLSRTHLFLPGKSPVNVIVPDNAWELGYTGLELGNGQAVCALVRRDLESMEKATRRRFETVIAPGGSVKYDFYADAYNGDWQQGLKKMFQERYLYDVASFDNTLFEREDLKWIRHTYVMHLLMGWDKFYYDDADGKFHLEEFLKRGQRLYGGDDAIGIWPTWPTLGLDQRNQFDLFRDLPGGLAQVRQTADETRSMGTAFFICYNPWDESTRDEGHMSGIADIIKNTGADGVVLDTKGSSSKELQEAADEVKKGVIMYSEGMAVPKDMQGIVSGRVHNALYYAPMLNLNKFIKPEFAIYRVAELYKEPIQREYATSFFNGYGTELNIFAPGQPSWAEEQYNYLGRTSRILRENTYNFTSKNYTPLIPVTADKVYANKWVDGDKVIYTIYSIVPEGYKDLLFEVQPQEGRHFVDLWHHKELQPEKKDGKFYVEAETDAFHKAYLGTNNEGEVDCIAELPVILKTSLESDMLLVSADKGDQIKIWAGVPDYEKKPLELKPGSHQVRLLDHFGRFEGKFIIQLFNEGILLDENIVEVKPGTPRLTSEVEKTTKSGGKRGMVKIPAGKFTFKATQGDDFIPYPKYNQGRTYQMNAFYMDKYPVTNAQFEEFLNKSKYTPADTANFLKHWVDGKIPAGTEDHPVTYVSYEDAKAYAKWAGKRLPTEVEWQYAAQTPDGRAWPWSAKTDNIRREEEPITGTLTVFKIKGIDPAYANLGNGKLDPVGSYPKGKNPYGLQDLVGSVWQLTNDEYRNGSYDYVIMKGGSYYNPTSSWWYVQGGPRELHYRQFLLRVSEGFERNATVGFRCVKDN</sequence>
<evidence type="ECO:0000256" key="1">
    <source>
        <dbReference type="SAM" id="SignalP"/>
    </source>
</evidence>
<feature type="domain" description="Sulfatase-modifying factor enzyme-like" evidence="2">
    <location>
        <begin position="683"/>
        <end position="930"/>
    </location>
</feature>
<proteinExistence type="predicted"/>
<dbReference type="AlphaFoldDB" id="A0A501W427"/>
<protein>
    <submittedName>
        <fullName evidence="3">Formylglycine-generating enzyme family protein</fullName>
    </submittedName>
</protein>
<name>A0A501W427_9BACT</name>